<keyword evidence="4" id="KW-1185">Reference proteome</keyword>
<organism evidence="3 4">
    <name type="scientific">Pseudoalteromonas prydzensis</name>
    <dbReference type="NCBI Taxonomy" id="182141"/>
    <lineage>
        <taxon>Bacteria</taxon>
        <taxon>Pseudomonadati</taxon>
        <taxon>Pseudomonadota</taxon>
        <taxon>Gammaproteobacteria</taxon>
        <taxon>Alteromonadales</taxon>
        <taxon>Pseudoalteromonadaceae</taxon>
        <taxon>Pseudoalteromonas</taxon>
    </lineage>
</organism>
<dbReference type="EMBL" id="RRZA01000005">
    <property type="protein sequence ID" value="MBE0456402.1"/>
    <property type="molecule type" value="Genomic_DNA"/>
</dbReference>
<sequence length="177" mass="19493">MKYFAYLAIMVLLISVAGLFYLQRPDGQTWLTSDEITRQSSGIKEQMVSLSSDMLARAVKVVSETSQKIVETMTSDSSPEAIVIYKWQDGQGQWHYSDRPNPDGKSQQIVLDPNDITVVAAEDTAILKGSAKAANMSSLSPTPSSVYDPAVIKKLFEDAEQVKSTLEQRTKTLEAAK</sequence>
<evidence type="ECO:0000313" key="3">
    <source>
        <dbReference type="EMBL" id="MBE0456402.1"/>
    </source>
</evidence>
<protein>
    <submittedName>
        <fullName evidence="3">DUF4124 domain-containing protein</fullName>
    </submittedName>
</protein>
<proteinExistence type="predicted"/>
<evidence type="ECO:0000313" key="4">
    <source>
        <dbReference type="Proteomes" id="UP000707245"/>
    </source>
</evidence>
<keyword evidence="1" id="KW-0812">Transmembrane</keyword>
<dbReference type="Pfam" id="PF13511">
    <property type="entry name" value="DUF4124"/>
    <property type="match status" value="1"/>
</dbReference>
<dbReference type="InterPro" id="IPR025392">
    <property type="entry name" value="DUF4124"/>
</dbReference>
<accession>A0ABR9FHV3</accession>
<comment type="caution">
    <text evidence="3">The sequence shown here is derived from an EMBL/GenBank/DDBJ whole genome shotgun (WGS) entry which is preliminary data.</text>
</comment>
<evidence type="ECO:0000259" key="2">
    <source>
        <dbReference type="Pfam" id="PF13511"/>
    </source>
</evidence>
<feature type="domain" description="DUF4124" evidence="2">
    <location>
        <begin position="83"/>
        <end position="112"/>
    </location>
</feature>
<gene>
    <name evidence="3" type="ORF">EI167_02860</name>
</gene>
<evidence type="ECO:0000256" key="1">
    <source>
        <dbReference type="SAM" id="Phobius"/>
    </source>
</evidence>
<dbReference type="Proteomes" id="UP000707245">
    <property type="component" value="Unassembled WGS sequence"/>
</dbReference>
<dbReference type="RefSeq" id="WP_192540637.1">
    <property type="nucleotide sequence ID" value="NZ_CASHZX010000002.1"/>
</dbReference>
<reference evidence="3 4" key="1">
    <citation type="submission" date="2020-07" db="EMBL/GenBank/DDBJ databases">
        <title>Halophilic bacteria isolated from french cheeses.</title>
        <authorList>
            <person name="Kothe C.I."/>
            <person name="Farah-Kraiem B."/>
            <person name="Renault P."/>
            <person name="Dridi B."/>
        </authorList>
    </citation>
    <scope>NUCLEOTIDE SEQUENCE [LARGE SCALE GENOMIC DNA]</scope>
    <source>
        <strain evidence="3 4">FME14</strain>
    </source>
</reference>
<name>A0ABR9FHV3_9GAMM</name>
<keyword evidence="1" id="KW-0472">Membrane</keyword>
<feature type="transmembrane region" description="Helical" evidence="1">
    <location>
        <begin position="6"/>
        <end position="22"/>
    </location>
</feature>
<keyword evidence="1" id="KW-1133">Transmembrane helix</keyword>